<dbReference type="EMBL" id="AWQU01000058">
    <property type="protein sequence ID" value="KFB07844.1"/>
    <property type="molecule type" value="Genomic_DNA"/>
</dbReference>
<accession>A0A084U4F8</accession>
<evidence type="ECO:0000313" key="9">
    <source>
        <dbReference type="EMBL" id="KFB07844.1"/>
    </source>
</evidence>
<dbReference type="GO" id="GO:0046654">
    <property type="term" value="P:tetrahydrofolate biosynthetic process"/>
    <property type="evidence" value="ECO:0007669"/>
    <property type="project" value="UniProtKB-UniPathway"/>
</dbReference>
<evidence type="ECO:0000256" key="3">
    <source>
        <dbReference type="ARBA" id="ARBA00012856"/>
    </source>
</evidence>
<keyword evidence="6" id="KW-0560">Oxidoreductase</keyword>
<reference evidence="9 10" key="1">
    <citation type="journal article" date="2014" name="PLoS ONE">
        <title>Reduction of Hydrogen Peroxide Accumulation and Toxicity by a Catalase from Mycoplasma iowae.</title>
        <authorList>
            <person name="Pritchard R.E."/>
            <person name="Prassinos A.J."/>
            <person name="Osborne J.D."/>
            <person name="Raviv Z."/>
            <person name="Balish M.F."/>
        </authorList>
    </citation>
    <scope>NUCLEOTIDE SEQUENCE [LARGE SCALE GENOMIC DNA]</scope>
    <source>
        <strain evidence="9 10">DK-CPA</strain>
    </source>
</reference>
<evidence type="ECO:0000256" key="2">
    <source>
        <dbReference type="ARBA" id="ARBA00009539"/>
    </source>
</evidence>
<dbReference type="PANTHER" id="PTHR48069:SF3">
    <property type="entry name" value="DIHYDROFOLATE REDUCTASE"/>
    <property type="match status" value="1"/>
</dbReference>
<protein>
    <recommendedName>
        <fullName evidence="3">dihydrofolate reductase</fullName>
        <ecNumber evidence="3">1.5.1.3</ecNumber>
    </recommendedName>
</protein>
<evidence type="ECO:0000259" key="8">
    <source>
        <dbReference type="PROSITE" id="PS51330"/>
    </source>
</evidence>
<dbReference type="PROSITE" id="PS00075">
    <property type="entry name" value="DHFR_1"/>
    <property type="match status" value="1"/>
</dbReference>
<dbReference type="CDD" id="cd00209">
    <property type="entry name" value="DHFR"/>
    <property type="match status" value="1"/>
</dbReference>
<dbReference type="Proteomes" id="UP000028523">
    <property type="component" value="Unassembled WGS sequence"/>
</dbReference>
<dbReference type="UniPathway" id="UPA00077">
    <property type="reaction ID" value="UER00158"/>
</dbReference>
<dbReference type="PROSITE" id="PS51330">
    <property type="entry name" value="DHFR_2"/>
    <property type="match status" value="1"/>
</dbReference>
<dbReference type="InterPro" id="IPR012259">
    <property type="entry name" value="DHFR"/>
</dbReference>
<evidence type="ECO:0000256" key="6">
    <source>
        <dbReference type="ARBA" id="ARBA00023002"/>
    </source>
</evidence>
<sequence length="154" mass="18471">MITLIWCEDKNGGIGLNNSIPWHIKEDLEFFKATTLNHTIVMGRKTFESIGKPLKNRKNIIITKNKEYKINDQSVEIYNNIQDVLRKYKNEDIFVIGGKQIYFLFNKYADRLLVSKLFESYNCDTYMNDFDYSNFYLKKVDNKSEFKIYHYFKK</sequence>
<comment type="similarity">
    <text evidence="2 7">Belongs to the dihydrofolate reductase family.</text>
</comment>
<proteinExistence type="inferred from homology"/>
<evidence type="ECO:0000256" key="1">
    <source>
        <dbReference type="ARBA" id="ARBA00004903"/>
    </source>
</evidence>
<dbReference type="GO" id="GO:0004146">
    <property type="term" value="F:dihydrofolate reductase activity"/>
    <property type="evidence" value="ECO:0007669"/>
    <property type="project" value="UniProtKB-EC"/>
</dbReference>
<dbReference type="InterPro" id="IPR024072">
    <property type="entry name" value="DHFR-like_dom_sf"/>
</dbReference>
<dbReference type="GO" id="GO:0046655">
    <property type="term" value="P:folic acid metabolic process"/>
    <property type="evidence" value="ECO:0007669"/>
    <property type="project" value="TreeGrafter"/>
</dbReference>
<dbReference type="EC" id="1.5.1.3" evidence="3"/>
<gene>
    <name evidence="9" type="primary">folA</name>
    <name evidence="9" type="ORF">P271_706</name>
</gene>
<organism evidence="9 10">
    <name type="scientific">Malacoplasma iowae DK-CPA</name>
    <dbReference type="NCBI Taxonomy" id="1394179"/>
    <lineage>
        <taxon>Bacteria</taxon>
        <taxon>Bacillati</taxon>
        <taxon>Mycoplasmatota</taxon>
        <taxon>Mycoplasmoidales</taxon>
        <taxon>Mycoplasmoidaceae</taxon>
        <taxon>Malacoplasma</taxon>
    </lineage>
</organism>
<evidence type="ECO:0000256" key="4">
    <source>
        <dbReference type="ARBA" id="ARBA00022563"/>
    </source>
</evidence>
<keyword evidence="5" id="KW-0521">NADP</keyword>
<comment type="pathway">
    <text evidence="1">Cofactor biosynthesis; tetrahydrofolate biosynthesis; 5,6,7,8-tetrahydrofolate from 7,8-dihydrofolate: step 1/1.</text>
</comment>
<dbReference type="GO" id="GO:0006730">
    <property type="term" value="P:one-carbon metabolic process"/>
    <property type="evidence" value="ECO:0007669"/>
    <property type="project" value="UniProtKB-KW"/>
</dbReference>
<comment type="caution">
    <text evidence="9">The sequence shown here is derived from an EMBL/GenBank/DDBJ whole genome shotgun (WGS) entry which is preliminary data.</text>
</comment>
<dbReference type="PANTHER" id="PTHR48069">
    <property type="entry name" value="DIHYDROFOLATE REDUCTASE"/>
    <property type="match status" value="1"/>
</dbReference>
<dbReference type="PRINTS" id="PR00070">
    <property type="entry name" value="DHFR"/>
</dbReference>
<dbReference type="RefSeq" id="WP_004025489.1">
    <property type="nucleotide sequence ID" value="NZ_AWQU01000058.1"/>
</dbReference>
<keyword evidence="10" id="KW-1185">Reference proteome</keyword>
<evidence type="ECO:0000313" key="10">
    <source>
        <dbReference type="Proteomes" id="UP000028523"/>
    </source>
</evidence>
<dbReference type="Gene3D" id="3.40.430.10">
    <property type="entry name" value="Dihydrofolate Reductase, subunit A"/>
    <property type="match status" value="1"/>
</dbReference>
<name>A0A084U4F8_MALIO</name>
<dbReference type="GeneID" id="96866692"/>
<dbReference type="SUPFAM" id="SSF53597">
    <property type="entry name" value="Dihydrofolate reductase-like"/>
    <property type="match status" value="1"/>
</dbReference>
<feature type="domain" description="DHFR" evidence="8">
    <location>
        <begin position="1"/>
        <end position="154"/>
    </location>
</feature>
<dbReference type="GO" id="GO:0005829">
    <property type="term" value="C:cytosol"/>
    <property type="evidence" value="ECO:0007669"/>
    <property type="project" value="TreeGrafter"/>
</dbReference>
<evidence type="ECO:0000256" key="5">
    <source>
        <dbReference type="ARBA" id="ARBA00022857"/>
    </source>
</evidence>
<dbReference type="GO" id="GO:0050661">
    <property type="term" value="F:NADP binding"/>
    <property type="evidence" value="ECO:0007669"/>
    <property type="project" value="InterPro"/>
</dbReference>
<dbReference type="InterPro" id="IPR001796">
    <property type="entry name" value="DHFR_dom"/>
</dbReference>
<dbReference type="InterPro" id="IPR017925">
    <property type="entry name" value="DHFR_CS"/>
</dbReference>
<dbReference type="Pfam" id="PF00186">
    <property type="entry name" value="DHFR_1"/>
    <property type="match status" value="1"/>
</dbReference>
<dbReference type="AlphaFoldDB" id="A0A084U4F8"/>
<evidence type="ECO:0000256" key="7">
    <source>
        <dbReference type="RuleBase" id="RU004474"/>
    </source>
</evidence>
<keyword evidence="4" id="KW-0554">One-carbon metabolism</keyword>
<dbReference type="GO" id="GO:0046452">
    <property type="term" value="P:dihydrofolate metabolic process"/>
    <property type="evidence" value="ECO:0007669"/>
    <property type="project" value="TreeGrafter"/>
</dbReference>